<evidence type="ECO:0000256" key="3">
    <source>
        <dbReference type="ARBA" id="ARBA00023125"/>
    </source>
</evidence>
<dbReference type="AlphaFoldDB" id="A0A9R0JZK9"/>
<dbReference type="SUPFAM" id="SSF54171">
    <property type="entry name" value="DNA-binding domain"/>
    <property type="match status" value="1"/>
</dbReference>
<keyword evidence="5" id="KW-0804">Transcription</keyword>
<dbReference type="GO" id="GO:0003677">
    <property type="term" value="F:DNA binding"/>
    <property type="evidence" value="ECO:0007669"/>
    <property type="project" value="UniProtKB-KW"/>
</dbReference>
<evidence type="ECO:0000256" key="8">
    <source>
        <dbReference type="SAM" id="MobiDB-lite"/>
    </source>
</evidence>
<keyword evidence="3" id="KW-0238">DNA-binding</keyword>
<dbReference type="InterPro" id="IPR016177">
    <property type="entry name" value="DNA-bd_dom_sf"/>
</dbReference>
<dbReference type="Proteomes" id="UP000813463">
    <property type="component" value="Chromosome 2"/>
</dbReference>
<evidence type="ECO:0000256" key="6">
    <source>
        <dbReference type="ARBA" id="ARBA00023242"/>
    </source>
</evidence>
<dbReference type="CDD" id="cd00018">
    <property type="entry name" value="AP2"/>
    <property type="match status" value="1"/>
</dbReference>
<organism evidence="10 11">
    <name type="scientific">Spinacia oleracea</name>
    <name type="common">Spinach</name>
    <dbReference type="NCBI Taxonomy" id="3562"/>
    <lineage>
        <taxon>Eukaryota</taxon>
        <taxon>Viridiplantae</taxon>
        <taxon>Streptophyta</taxon>
        <taxon>Embryophyta</taxon>
        <taxon>Tracheophyta</taxon>
        <taxon>Spermatophyta</taxon>
        <taxon>Magnoliopsida</taxon>
        <taxon>eudicotyledons</taxon>
        <taxon>Gunneridae</taxon>
        <taxon>Pentapetalae</taxon>
        <taxon>Caryophyllales</taxon>
        <taxon>Chenopodiaceae</taxon>
        <taxon>Chenopodioideae</taxon>
        <taxon>Anserineae</taxon>
        <taxon>Spinacia</taxon>
    </lineage>
</organism>
<sequence>MAPKHDHRPLYQDNSSDTSSTSNDEALATTTTVDDNNDQILNISSKKRQRDTKHPVYRGVRRRAWGKWVSEIREPRKKSRIWLGTFSSPEMAARAHDVAALSIKGSSAVLNFPDLAPSLPRPLSNSPRDVQHAAAKAAALEFNITTFTTEENTSTSSSSSTATAPAGATTQEHVTNSSNSTATTTTTNVAPASPSTSSSTALSSDSAAMSGDEEEQLLGEIVELPSLEDESGFDSAEFVDTTWLMYEYYDSDPLLQCWVNHGNTSVTEGYFGEQGLSYNTCFDSLLWHH</sequence>
<gene>
    <name evidence="11" type="primary">LOC110791788</name>
</gene>
<keyword evidence="6" id="KW-0539">Nucleus</keyword>
<dbReference type="PANTHER" id="PTHR31985">
    <property type="entry name" value="ETHYLENE-RESPONSIVE TRANSCRIPTION FACTOR ERF042-RELATED"/>
    <property type="match status" value="1"/>
</dbReference>
<dbReference type="FunFam" id="3.30.730.10:FF:000001">
    <property type="entry name" value="Ethylene-responsive transcription factor 2"/>
    <property type="match status" value="1"/>
</dbReference>
<keyword evidence="4" id="KW-0010">Activator</keyword>
<reference evidence="11" key="2">
    <citation type="submission" date="2025-08" db="UniProtKB">
        <authorList>
            <consortium name="RefSeq"/>
        </authorList>
    </citation>
    <scope>IDENTIFICATION</scope>
    <source>
        <tissue evidence="11">Leaf</tissue>
    </source>
</reference>
<comment type="subcellular location">
    <subcellularLocation>
        <location evidence="1">Nucleus</location>
    </subcellularLocation>
</comment>
<evidence type="ECO:0000256" key="2">
    <source>
        <dbReference type="ARBA" id="ARBA00023015"/>
    </source>
</evidence>
<keyword evidence="10" id="KW-1185">Reference proteome</keyword>
<evidence type="ECO:0000313" key="10">
    <source>
        <dbReference type="Proteomes" id="UP000813463"/>
    </source>
</evidence>
<dbReference type="RefSeq" id="XP_021852240.1">
    <property type="nucleotide sequence ID" value="XM_021996548.2"/>
</dbReference>
<dbReference type="PANTHER" id="PTHR31985:SF295">
    <property type="entry name" value="ETHYLENE-RESPONSIVE TRANSCRIPTION FACTOR ERF043-LIKE"/>
    <property type="match status" value="1"/>
</dbReference>
<accession>A0A9R0JZK9</accession>
<dbReference type="GO" id="GO:0005634">
    <property type="term" value="C:nucleus"/>
    <property type="evidence" value="ECO:0007669"/>
    <property type="project" value="UniProtKB-SubCell"/>
</dbReference>
<evidence type="ECO:0000259" key="9">
    <source>
        <dbReference type="PROSITE" id="PS51032"/>
    </source>
</evidence>
<evidence type="ECO:0000313" key="11">
    <source>
        <dbReference type="RefSeq" id="XP_021852240.1"/>
    </source>
</evidence>
<reference evidence="10" key="1">
    <citation type="journal article" date="2021" name="Nat. Commun.">
        <title>Genomic analyses provide insights into spinach domestication and the genetic basis of agronomic traits.</title>
        <authorList>
            <person name="Cai X."/>
            <person name="Sun X."/>
            <person name="Xu C."/>
            <person name="Sun H."/>
            <person name="Wang X."/>
            <person name="Ge C."/>
            <person name="Zhang Z."/>
            <person name="Wang Q."/>
            <person name="Fei Z."/>
            <person name="Jiao C."/>
            <person name="Wang Q."/>
        </authorList>
    </citation>
    <scope>NUCLEOTIDE SEQUENCE [LARGE SCALE GENOMIC DNA]</scope>
    <source>
        <strain evidence="10">cv. Varoflay</strain>
    </source>
</reference>
<name>A0A9R0JZK9_SPIOL</name>
<dbReference type="Pfam" id="PF00847">
    <property type="entry name" value="AP2"/>
    <property type="match status" value="1"/>
</dbReference>
<dbReference type="InterPro" id="IPR001471">
    <property type="entry name" value="AP2/ERF_dom"/>
</dbReference>
<dbReference type="OrthoDB" id="1932364at2759"/>
<evidence type="ECO:0000256" key="1">
    <source>
        <dbReference type="ARBA" id="ARBA00004123"/>
    </source>
</evidence>
<dbReference type="PRINTS" id="PR00367">
    <property type="entry name" value="ETHRSPELEMNT"/>
</dbReference>
<feature type="compositionally biased region" description="Low complexity" evidence="8">
    <location>
        <begin position="149"/>
        <end position="210"/>
    </location>
</feature>
<dbReference type="GeneID" id="110791788"/>
<dbReference type="InterPro" id="IPR051032">
    <property type="entry name" value="AP2/ERF_TF_ERF_subfamily"/>
</dbReference>
<comment type="similarity">
    <text evidence="7">Belongs to the AP2/ERF transcription factor family. ERF subfamily.</text>
</comment>
<evidence type="ECO:0000256" key="4">
    <source>
        <dbReference type="ARBA" id="ARBA00023159"/>
    </source>
</evidence>
<proteinExistence type="inferred from homology"/>
<feature type="compositionally biased region" description="Low complexity" evidence="8">
    <location>
        <begin position="13"/>
        <end position="24"/>
    </location>
</feature>
<feature type="domain" description="AP2/ERF" evidence="9">
    <location>
        <begin position="56"/>
        <end position="113"/>
    </location>
</feature>
<protein>
    <submittedName>
        <fullName evidence="11">Ethylene-responsive transcription factor ERF043</fullName>
    </submittedName>
</protein>
<dbReference type="InterPro" id="IPR036955">
    <property type="entry name" value="AP2/ERF_dom_sf"/>
</dbReference>
<dbReference type="Gene3D" id="3.30.730.10">
    <property type="entry name" value="AP2/ERF domain"/>
    <property type="match status" value="1"/>
</dbReference>
<keyword evidence="2" id="KW-0805">Transcription regulation</keyword>
<evidence type="ECO:0000256" key="5">
    <source>
        <dbReference type="ARBA" id="ARBA00023163"/>
    </source>
</evidence>
<dbReference type="GO" id="GO:0003700">
    <property type="term" value="F:DNA-binding transcription factor activity"/>
    <property type="evidence" value="ECO:0007669"/>
    <property type="project" value="InterPro"/>
</dbReference>
<feature type="region of interest" description="Disordered" evidence="8">
    <location>
        <begin position="1"/>
        <end position="33"/>
    </location>
</feature>
<evidence type="ECO:0000256" key="7">
    <source>
        <dbReference type="ARBA" id="ARBA00024343"/>
    </source>
</evidence>
<dbReference type="PROSITE" id="PS51032">
    <property type="entry name" value="AP2_ERF"/>
    <property type="match status" value="1"/>
</dbReference>
<dbReference type="SMART" id="SM00380">
    <property type="entry name" value="AP2"/>
    <property type="match status" value="1"/>
</dbReference>
<dbReference type="KEGG" id="soe:110791788"/>
<feature type="region of interest" description="Disordered" evidence="8">
    <location>
        <begin position="149"/>
        <end position="214"/>
    </location>
</feature>